<reference evidence="1" key="1">
    <citation type="submission" date="2020-07" db="EMBL/GenBank/DDBJ databases">
        <authorList>
            <person name="Nazaruddin N."/>
        </authorList>
    </citation>
    <scope>NUCLEOTIDE SEQUENCE</scope>
</reference>
<keyword evidence="2" id="KW-1185">Reference proteome</keyword>
<proteinExistence type="predicted"/>
<protein>
    <submittedName>
        <fullName evidence="1">Uncharacterized protein</fullName>
    </submittedName>
</protein>
<gene>
    <name evidence="1" type="ORF">MHI_LOCUS51606</name>
</gene>
<evidence type="ECO:0000313" key="1">
    <source>
        <dbReference type="EMBL" id="CAD1468517.1"/>
    </source>
</evidence>
<dbReference type="EMBL" id="CAJDYZ010000691">
    <property type="protein sequence ID" value="CAD1468517.1"/>
    <property type="molecule type" value="Genomic_DNA"/>
</dbReference>
<sequence>VRKKAGLKRCAIEDDNDVFFRAIDFFFRCIKLNVTTSEDFELKKLREAK</sequence>
<comment type="caution">
    <text evidence="1">The sequence shown here is derived from an EMBL/GenBank/DDBJ whole genome shotgun (WGS) entry which is preliminary data.</text>
</comment>
<feature type="non-terminal residue" evidence="1">
    <location>
        <position position="1"/>
    </location>
</feature>
<evidence type="ECO:0000313" key="2">
    <source>
        <dbReference type="Proteomes" id="UP000752696"/>
    </source>
</evidence>
<feature type="non-terminal residue" evidence="1">
    <location>
        <position position="49"/>
    </location>
</feature>
<dbReference type="Proteomes" id="UP000752696">
    <property type="component" value="Unassembled WGS sequence"/>
</dbReference>
<organism evidence="1 2">
    <name type="scientific">Heterotrigona itama</name>
    <dbReference type="NCBI Taxonomy" id="395501"/>
    <lineage>
        <taxon>Eukaryota</taxon>
        <taxon>Metazoa</taxon>
        <taxon>Ecdysozoa</taxon>
        <taxon>Arthropoda</taxon>
        <taxon>Hexapoda</taxon>
        <taxon>Insecta</taxon>
        <taxon>Pterygota</taxon>
        <taxon>Neoptera</taxon>
        <taxon>Endopterygota</taxon>
        <taxon>Hymenoptera</taxon>
        <taxon>Apocrita</taxon>
        <taxon>Aculeata</taxon>
        <taxon>Apoidea</taxon>
        <taxon>Anthophila</taxon>
        <taxon>Apidae</taxon>
        <taxon>Heterotrigona</taxon>
    </lineage>
</organism>
<dbReference type="AlphaFoldDB" id="A0A6V7GXX3"/>
<accession>A0A6V7GXX3</accession>
<name>A0A6V7GXX3_9HYME</name>